<reference evidence="3" key="1">
    <citation type="journal article" date="2019" name="Int. J. Syst. Evol. Microbiol.">
        <title>The Global Catalogue of Microorganisms (GCM) 10K type strain sequencing project: providing services to taxonomists for standard genome sequencing and annotation.</title>
        <authorList>
            <consortium name="The Broad Institute Genomics Platform"/>
            <consortium name="The Broad Institute Genome Sequencing Center for Infectious Disease"/>
            <person name="Wu L."/>
            <person name="Ma J."/>
        </authorList>
    </citation>
    <scope>NUCLEOTIDE SEQUENCE [LARGE SCALE GENOMIC DNA]</scope>
    <source>
        <strain evidence="3">JCM 17804</strain>
    </source>
</reference>
<dbReference type="SUPFAM" id="SSF140591">
    <property type="entry name" value="Type III secretion system domain"/>
    <property type="match status" value="1"/>
</dbReference>
<proteinExistence type="predicted"/>
<dbReference type="InterPro" id="IPR015144">
    <property type="entry name" value="T3SS_TyeA"/>
</dbReference>
<keyword evidence="3" id="KW-1185">Reference proteome</keyword>
<organism evidence="2 3">
    <name type="scientific">Variovorax defluvii</name>
    <dbReference type="NCBI Taxonomy" id="913761"/>
    <lineage>
        <taxon>Bacteria</taxon>
        <taxon>Pseudomonadati</taxon>
        <taxon>Pseudomonadota</taxon>
        <taxon>Betaproteobacteria</taxon>
        <taxon>Burkholderiales</taxon>
        <taxon>Comamonadaceae</taxon>
        <taxon>Variovorax</taxon>
    </lineage>
</organism>
<evidence type="ECO:0000313" key="2">
    <source>
        <dbReference type="EMBL" id="GAA4348385.1"/>
    </source>
</evidence>
<dbReference type="Proteomes" id="UP001500975">
    <property type="component" value="Unassembled WGS sequence"/>
</dbReference>
<sequence length="103" mass="11240">MIMRGPQVIDMTRLVNGVLDILGGGTPMPRHFERLATSCGLPEGVPTIVFLTSLKRVLADLPEKAFDDRQVRMATLDAAQAALDNAIEQEEARIEAEGQHQEG</sequence>
<name>A0ABP8HZT4_9BURK</name>
<protein>
    <recommendedName>
        <fullName evidence="1">Type III secretion system effector delivery regulator TyeA domain-containing protein</fullName>
    </recommendedName>
</protein>
<evidence type="ECO:0000313" key="3">
    <source>
        <dbReference type="Proteomes" id="UP001500975"/>
    </source>
</evidence>
<dbReference type="InterPro" id="IPR013351">
    <property type="entry name" value="T3SS_TyeA-rel"/>
</dbReference>
<feature type="domain" description="Type III secretion system effector delivery regulator TyeA" evidence="1">
    <location>
        <begin position="18"/>
        <end position="91"/>
    </location>
</feature>
<dbReference type="InterPro" id="IPR038347">
    <property type="entry name" value="TyeA_sf"/>
</dbReference>
<dbReference type="NCBIfam" id="TIGR02511">
    <property type="entry name" value="type_III_tyeA"/>
    <property type="match status" value="1"/>
</dbReference>
<evidence type="ECO:0000259" key="1">
    <source>
        <dbReference type="Pfam" id="PF09059"/>
    </source>
</evidence>
<dbReference type="Pfam" id="PF09059">
    <property type="entry name" value="TyeA"/>
    <property type="match status" value="1"/>
</dbReference>
<accession>A0ABP8HZT4</accession>
<dbReference type="EMBL" id="BAABGJ010000057">
    <property type="protein sequence ID" value="GAA4348385.1"/>
    <property type="molecule type" value="Genomic_DNA"/>
</dbReference>
<dbReference type="Gene3D" id="1.20.1280.80">
    <property type="match status" value="1"/>
</dbReference>
<comment type="caution">
    <text evidence="2">The sequence shown here is derived from an EMBL/GenBank/DDBJ whole genome shotgun (WGS) entry which is preliminary data.</text>
</comment>
<gene>
    <name evidence="2" type="ORF">GCM10023165_34120</name>
</gene>